<dbReference type="SUPFAM" id="SSF46689">
    <property type="entry name" value="Homeodomain-like"/>
    <property type="match status" value="1"/>
</dbReference>
<evidence type="ECO:0000313" key="15">
    <source>
        <dbReference type="Proteomes" id="UP001386955"/>
    </source>
</evidence>
<evidence type="ECO:0000256" key="6">
    <source>
        <dbReference type="ARBA" id="ARBA00023155"/>
    </source>
</evidence>
<protein>
    <submittedName>
        <fullName evidence="14">Uncharacterized protein</fullName>
    </submittedName>
</protein>
<evidence type="ECO:0000256" key="5">
    <source>
        <dbReference type="ARBA" id="ARBA00023125"/>
    </source>
</evidence>
<evidence type="ECO:0000256" key="2">
    <source>
        <dbReference type="ARBA" id="ARBA00006789"/>
    </source>
</evidence>
<dbReference type="InterPro" id="IPR001356">
    <property type="entry name" value="HD"/>
</dbReference>
<evidence type="ECO:0000256" key="10">
    <source>
        <dbReference type="RuleBase" id="RU000682"/>
    </source>
</evidence>
<keyword evidence="5 9" id="KW-0238">DNA-binding</keyword>
<evidence type="ECO:0000256" key="9">
    <source>
        <dbReference type="PROSITE-ProRule" id="PRU00108"/>
    </source>
</evidence>
<keyword evidence="4" id="KW-0175">Coiled coil</keyword>
<evidence type="ECO:0000256" key="4">
    <source>
        <dbReference type="ARBA" id="ARBA00023054"/>
    </source>
</evidence>
<dbReference type="AlphaFoldDB" id="A0AAN9S839"/>
<reference evidence="14 15" key="1">
    <citation type="submission" date="2024-01" db="EMBL/GenBank/DDBJ databases">
        <title>The genomes of 5 underutilized Papilionoideae crops provide insights into root nodulation and disease resistanc.</title>
        <authorList>
            <person name="Jiang F."/>
        </authorList>
    </citation>
    <scope>NUCLEOTIDE SEQUENCE [LARGE SCALE GENOMIC DNA]</scope>
    <source>
        <strain evidence="14">DUOXIRENSHENG_FW03</strain>
        <tissue evidence="14">Leaves</tissue>
    </source>
</reference>
<keyword evidence="3" id="KW-0805">Transcription regulation</keyword>
<dbReference type="PROSITE" id="PS50071">
    <property type="entry name" value="HOMEOBOX_2"/>
    <property type="match status" value="1"/>
</dbReference>
<comment type="similarity">
    <text evidence="2">Belongs to the HD-ZIP homeobox family. Class IV subfamily.</text>
</comment>
<feature type="compositionally biased region" description="Basic and acidic residues" evidence="11">
    <location>
        <begin position="22"/>
        <end position="49"/>
    </location>
</feature>
<dbReference type="PROSITE" id="PS50848">
    <property type="entry name" value="START"/>
    <property type="match status" value="1"/>
</dbReference>
<keyword evidence="15" id="KW-1185">Reference proteome</keyword>
<dbReference type="CDD" id="cd08875">
    <property type="entry name" value="START_ArGLABRA2_like"/>
    <property type="match status" value="1"/>
</dbReference>
<dbReference type="InterPro" id="IPR009057">
    <property type="entry name" value="Homeodomain-like_sf"/>
</dbReference>
<dbReference type="InterPro" id="IPR023393">
    <property type="entry name" value="START-like_dom_sf"/>
</dbReference>
<dbReference type="EMBL" id="JAYMYS010000005">
    <property type="protein sequence ID" value="KAK7391031.1"/>
    <property type="molecule type" value="Genomic_DNA"/>
</dbReference>
<dbReference type="FunFam" id="1.10.10.60:FF:000229">
    <property type="entry name" value="Homeobox-leucine zipper protein HDG1"/>
    <property type="match status" value="1"/>
</dbReference>
<dbReference type="InterPro" id="IPR002913">
    <property type="entry name" value="START_lipid-bd_dom"/>
</dbReference>
<evidence type="ECO:0000313" key="14">
    <source>
        <dbReference type="EMBL" id="KAK7391031.1"/>
    </source>
</evidence>
<evidence type="ECO:0000256" key="3">
    <source>
        <dbReference type="ARBA" id="ARBA00023015"/>
    </source>
</evidence>
<dbReference type="CDD" id="cd00086">
    <property type="entry name" value="homeodomain"/>
    <property type="match status" value="1"/>
</dbReference>
<dbReference type="InterPro" id="IPR042160">
    <property type="entry name" value="HD-Zip_IV"/>
</dbReference>
<evidence type="ECO:0000256" key="1">
    <source>
        <dbReference type="ARBA" id="ARBA00004123"/>
    </source>
</evidence>
<dbReference type="GO" id="GO:0005634">
    <property type="term" value="C:nucleus"/>
    <property type="evidence" value="ECO:0007669"/>
    <property type="project" value="UniProtKB-SubCell"/>
</dbReference>
<feature type="domain" description="START" evidence="13">
    <location>
        <begin position="292"/>
        <end position="523"/>
    </location>
</feature>
<evidence type="ECO:0000256" key="7">
    <source>
        <dbReference type="ARBA" id="ARBA00023163"/>
    </source>
</evidence>
<comment type="caution">
    <text evidence="14">The sequence shown here is derived from an EMBL/GenBank/DDBJ whole genome shotgun (WGS) entry which is preliminary data.</text>
</comment>
<dbReference type="InterPro" id="IPR057993">
    <property type="entry name" value="HD-Zip_IV_C"/>
</dbReference>
<feature type="compositionally biased region" description="Basic residues" evidence="11">
    <location>
        <begin position="69"/>
        <end position="78"/>
    </location>
</feature>
<evidence type="ECO:0000259" key="13">
    <source>
        <dbReference type="PROSITE" id="PS50848"/>
    </source>
</evidence>
<dbReference type="SMART" id="SM00234">
    <property type="entry name" value="START"/>
    <property type="match status" value="1"/>
</dbReference>
<feature type="compositionally biased region" description="Polar residues" evidence="11">
    <location>
        <begin position="1"/>
        <end position="16"/>
    </location>
</feature>
<keyword evidence="7" id="KW-0804">Transcription</keyword>
<dbReference type="Gene3D" id="1.10.10.60">
    <property type="entry name" value="Homeodomain-like"/>
    <property type="match status" value="1"/>
</dbReference>
<dbReference type="Pfam" id="PF00046">
    <property type="entry name" value="Homeodomain"/>
    <property type="match status" value="1"/>
</dbReference>
<dbReference type="PANTHER" id="PTHR45654">
    <property type="entry name" value="HOMEOBOX-LEUCINE ZIPPER PROTEIN MERISTEM L1"/>
    <property type="match status" value="1"/>
</dbReference>
<feature type="domain" description="Homeobox" evidence="12">
    <location>
        <begin position="68"/>
        <end position="128"/>
    </location>
</feature>
<feature type="region of interest" description="Disordered" evidence="11">
    <location>
        <begin position="1"/>
        <end position="78"/>
    </location>
</feature>
<accession>A0AAN9S839</accession>
<name>A0AAN9S839_PSOTE</name>
<evidence type="ECO:0000256" key="8">
    <source>
        <dbReference type="ARBA" id="ARBA00023242"/>
    </source>
</evidence>
<gene>
    <name evidence="14" type="ORF">VNO78_19323</name>
</gene>
<dbReference type="SUPFAM" id="SSF55961">
    <property type="entry name" value="Bet v1-like"/>
    <property type="match status" value="2"/>
</dbReference>
<dbReference type="SMART" id="SM00389">
    <property type="entry name" value="HOX"/>
    <property type="match status" value="1"/>
</dbReference>
<sequence length="779" mass="86391">MYNNYRNAWDSQQAQYTVGDMSQRRITSESDLGRNQNDEPGNHERREPIPSDDDEDDYYEDDDDSYQPYKRKRYHRHSQHQIREMESFFKECPHPDDKQRKELGRELGLNPSQIKFWFQNKRTQLKSVHERHENCVLNAENEKLRGENSRLKEALANAPCLSCGGSSGLGERSLDEQQLRKENTRLKGEVIKLTTSRYSSFVFVCFSFANISIPISNLGVQLIKLSFQIDRISGTVSMLYAEKQANWYAPPPPQNHISWYPLDAGLGNTGAQAAPSGMLGGNDPTRPTPIATYFDTRIITEIGMVAMEELLRVALSGEPLWVPGNHGTEILSEDAYLRIFPRGIGPSLLGVKTEASRHSDVVFINSSKLVQILMDVNQWSKVFCSIVSKAVIHEVLSTGAGSSYDGAAHLMSAEFQIPTPLLSARDNLFVRYCKKQEGQSWAVVDYSMDHLRPTAMTRSRRRPSGCLIQEMPNGYSKVTWVEHVELEDNEVHDLYKILVNSGLAFGAKRWMAALDRQCERLASAMATNIPQVDLCGVITSHEGRKGLLKLAERMIVGFCNGAGASTAHAWTLLKSGLENIRCMTRQSKDDPSRPPGTILSAATSLWLPVPAKRVFDFLRDETFRYTWDILSSGGSVHELAHIANGQNHDNYVSLLRVNSLNSAHGNMLILQESCTDATGSFVVYAPLDIAAMNVVLGGGNPDYVALLPSGFAVLPDGPELGNTGPIREVGSGGCLLTVAFQILVDSIPTSKLSAGSVNTVYTLINNTVDKIKTAVSLDT</sequence>
<comment type="subcellular location">
    <subcellularLocation>
        <location evidence="1 9 10">Nucleus</location>
    </subcellularLocation>
</comment>
<dbReference type="GO" id="GO:0008289">
    <property type="term" value="F:lipid binding"/>
    <property type="evidence" value="ECO:0007669"/>
    <property type="project" value="InterPro"/>
</dbReference>
<proteinExistence type="inferred from homology"/>
<dbReference type="Proteomes" id="UP001386955">
    <property type="component" value="Unassembled WGS sequence"/>
</dbReference>
<feature type="compositionally biased region" description="Acidic residues" evidence="11">
    <location>
        <begin position="50"/>
        <end position="65"/>
    </location>
</feature>
<dbReference type="PANTHER" id="PTHR45654:SF77">
    <property type="entry name" value="HOMEOBOX-LEUCINE ZIPPER PROTEIN MERISTEM L1"/>
    <property type="match status" value="1"/>
</dbReference>
<dbReference type="Gene3D" id="3.30.530.20">
    <property type="match status" value="1"/>
</dbReference>
<feature type="DNA-binding region" description="Homeobox" evidence="9">
    <location>
        <begin position="70"/>
        <end position="129"/>
    </location>
</feature>
<dbReference type="GO" id="GO:0003677">
    <property type="term" value="F:DNA binding"/>
    <property type="evidence" value="ECO:0007669"/>
    <property type="project" value="UniProtKB-UniRule"/>
</dbReference>
<keyword evidence="8 9" id="KW-0539">Nucleus</keyword>
<evidence type="ECO:0000259" key="12">
    <source>
        <dbReference type="PROSITE" id="PS50071"/>
    </source>
</evidence>
<evidence type="ECO:0000256" key="11">
    <source>
        <dbReference type="SAM" id="MobiDB-lite"/>
    </source>
</evidence>
<dbReference type="Pfam" id="PF01852">
    <property type="entry name" value="START"/>
    <property type="match status" value="1"/>
</dbReference>
<organism evidence="14 15">
    <name type="scientific">Psophocarpus tetragonolobus</name>
    <name type="common">Winged bean</name>
    <name type="synonym">Dolichos tetragonolobus</name>
    <dbReference type="NCBI Taxonomy" id="3891"/>
    <lineage>
        <taxon>Eukaryota</taxon>
        <taxon>Viridiplantae</taxon>
        <taxon>Streptophyta</taxon>
        <taxon>Embryophyta</taxon>
        <taxon>Tracheophyta</taxon>
        <taxon>Spermatophyta</taxon>
        <taxon>Magnoliopsida</taxon>
        <taxon>eudicotyledons</taxon>
        <taxon>Gunneridae</taxon>
        <taxon>Pentapetalae</taxon>
        <taxon>rosids</taxon>
        <taxon>fabids</taxon>
        <taxon>Fabales</taxon>
        <taxon>Fabaceae</taxon>
        <taxon>Papilionoideae</taxon>
        <taxon>50 kb inversion clade</taxon>
        <taxon>NPAAA clade</taxon>
        <taxon>indigoferoid/millettioid clade</taxon>
        <taxon>Phaseoleae</taxon>
        <taxon>Psophocarpus</taxon>
    </lineage>
</organism>
<dbReference type="Pfam" id="PF25797">
    <property type="entry name" value="PDF2_C"/>
    <property type="match status" value="1"/>
</dbReference>
<keyword evidence="6 9" id="KW-0371">Homeobox</keyword>